<dbReference type="GeneID" id="27689592"/>
<dbReference type="InterPro" id="IPR002173">
    <property type="entry name" value="Carboh/pur_kinase_PfkB_CS"/>
</dbReference>
<protein>
    <recommendedName>
        <fullName evidence="8">Carbohydrate kinase PfkB domain-containing protein</fullName>
    </recommendedName>
</protein>
<dbReference type="Gene3D" id="3.40.1190.20">
    <property type="match status" value="1"/>
</dbReference>
<keyword evidence="3" id="KW-0418">Kinase</keyword>
<dbReference type="InParanoid" id="A0A0L0HCI6"/>
<name>A0A0L0HCI6_SPIPD</name>
<dbReference type="SUPFAM" id="SSF53613">
    <property type="entry name" value="Ribokinase-like"/>
    <property type="match status" value="1"/>
</dbReference>
<dbReference type="PANTHER" id="PTHR42909">
    <property type="entry name" value="ZGC:136858"/>
    <property type="match status" value="1"/>
</dbReference>
<dbReference type="GO" id="GO:0005737">
    <property type="term" value="C:cytoplasm"/>
    <property type="evidence" value="ECO:0007669"/>
    <property type="project" value="TreeGrafter"/>
</dbReference>
<evidence type="ECO:0000256" key="3">
    <source>
        <dbReference type="ARBA" id="ARBA00022777"/>
    </source>
</evidence>
<dbReference type="InterPro" id="IPR007342">
    <property type="entry name" value="PsuG"/>
</dbReference>
<dbReference type="PANTHER" id="PTHR42909:SF1">
    <property type="entry name" value="CARBOHYDRATE KINASE PFKB DOMAIN-CONTAINING PROTEIN"/>
    <property type="match status" value="1"/>
</dbReference>
<evidence type="ECO:0000259" key="8">
    <source>
        <dbReference type="Pfam" id="PF00294"/>
    </source>
</evidence>
<dbReference type="Gene3D" id="3.40.1790.10">
    <property type="entry name" value="Indigoidine synthase domain"/>
    <property type="match status" value="1"/>
</dbReference>
<keyword evidence="2" id="KW-0479">Metal-binding</keyword>
<dbReference type="Proteomes" id="UP000053201">
    <property type="component" value="Unassembled WGS sequence"/>
</dbReference>
<evidence type="ECO:0000256" key="7">
    <source>
        <dbReference type="ARBA" id="ARBA00023295"/>
    </source>
</evidence>
<dbReference type="HAMAP" id="MF_01876">
    <property type="entry name" value="PsiMP_glycosidase"/>
    <property type="match status" value="1"/>
</dbReference>
<gene>
    <name evidence="9" type="ORF">SPPG_06269</name>
</gene>
<dbReference type="VEuPathDB" id="FungiDB:SPPG_06269"/>
<sequence>MIYRHCRLPVSISSLCRDRRLFSTRLRAPATSHVYDIHPEVREALRAKRPVVALESTIISHGMPYPQNLDTALAVERIVREEGCVPATIAVLDGRIKVGLSKDDLEKLARTGLKARKTSRRDLALVVSQGVVGATTVSGTMLIAHQAGIKVFVTGGIGGVHRGGEDSMDVSADLTELGRTPVAVICAGAKSILDIERTLEFLETQGVTVVSYGDSDEFPAFYTPKSGYRSIAHLKTPDACASLIKANNDIQLQSGMVIAVPIPSEDAPKDAWRIEKAVLDAVSEANTKGIKGKDITPFLLDRVKQITQGESLKSNIALVKNNARIGSRIAASFAAQCNGAIINSSESSAAASRPMIIGGTVLDVSARFDDGPECNGMPSLGTSHPGTCKQSMGGVGRNMAEACYRTGGDPYFVSAVGDDVAGDGLIQEMAGAGMDVSGIKRIVGHQTATYNAFLKSDGDMLVAVADMRMHAEIDGEEVSTIIKRNLPPFVSIDGNLSRRCTQRILETCAENNIPVLFEPTSEIKAFRLFNLDHNLLKASIRYATPNEGELSAMAWGYQSANDPCNGLPNQEDDAARLRRGRGLMWGQNNLQSNITVVGKVIPTIIVKRGREGVLIARDGSISATLAPTQIYNDCISVTGAGDSMVGTLVTGLSRHYSLKSGEPAVEDLRRFAGAGMRAAEMSLMTDRAVAKDLGEWVFKL</sequence>
<evidence type="ECO:0000256" key="5">
    <source>
        <dbReference type="ARBA" id="ARBA00023211"/>
    </source>
</evidence>
<dbReference type="InterPro" id="IPR022830">
    <property type="entry name" value="Indigdn_synthA-like"/>
</dbReference>
<evidence type="ECO:0000313" key="10">
    <source>
        <dbReference type="Proteomes" id="UP000053201"/>
    </source>
</evidence>
<evidence type="ECO:0000313" key="9">
    <source>
        <dbReference type="EMBL" id="KNC98584.1"/>
    </source>
</evidence>
<dbReference type="GO" id="GO:0016301">
    <property type="term" value="F:kinase activity"/>
    <property type="evidence" value="ECO:0007669"/>
    <property type="project" value="UniProtKB-KW"/>
</dbReference>
<dbReference type="SUPFAM" id="SSF110581">
    <property type="entry name" value="Indigoidine synthase A-like"/>
    <property type="match status" value="1"/>
</dbReference>
<dbReference type="FunCoup" id="A0A0L0HCI6">
    <property type="interactions" value="20"/>
</dbReference>
<evidence type="ECO:0000256" key="1">
    <source>
        <dbReference type="ARBA" id="ARBA00022679"/>
    </source>
</evidence>
<dbReference type="OrthoDB" id="198885at2759"/>
<dbReference type="STRING" id="645134.A0A0L0HCI6"/>
<keyword evidence="6" id="KW-0456">Lyase</keyword>
<keyword evidence="7" id="KW-0326">Glycosidase</keyword>
<feature type="domain" description="Carbohydrate kinase PfkB" evidence="8">
    <location>
        <begin position="382"/>
        <end position="554"/>
    </location>
</feature>
<accession>A0A0L0HCI6</accession>
<dbReference type="InterPro" id="IPR029056">
    <property type="entry name" value="Ribokinase-like"/>
</dbReference>
<evidence type="ECO:0000256" key="2">
    <source>
        <dbReference type="ARBA" id="ARBA00022723"/>
    </source>
</evidence>
<dbReference type="AlphaFoldDB" id="A0A0L0HCI6"/>
<dbReference type="RefSeq" id="XP_016606624.1">
    <property type="nucleotide sequence ID" value="XM_016754482.1"/>
</dbReference>
<dbReference type="eggNOG" id="KOG3009">
    <property type="taxonomic scope" value="Eukaryota"/>
</dbReference>
<dbReference type="CDD" id="cd01941">
    <property type="entry name" value="YeiC_kinase_like"/>
    <property type="match status" value="1"/>
</dbReference>
<evidence type="ECO:0000256" key="6">
    <source>
        <dbReference type="ARBA" id="ARBA00023239"/>
    </source>
</evidence>
<proteinExistence type="inferred from homology"/>
<dbReference type="Pfam" id="PF00294">
    <property type="entry name" value="PfkB"/>
    <property type="match status" value="2"/>
</dbReference>
<dbReference type="GO" id="GO:0016798">
    <property type="term" value="F:hydrolase activity, acting on glycosyl bonds"/>
    <property type="evidence" value="ECO:0007669"/>
    <property type="project" value="UniProtKB-KW"/>
</dbReference>
<reference evidence="9 10" key="1">
    <citation type="submission" date="2009-08" db="EMBL/GenBank/DDBJ databases">
        <title>The Genome Sequence of Spizellomyces punctatus strain DAOM BR117.</title>
        <authorList>
            <consortium name="The Broad Institute Genome Sequencing Platform"/>
            <person name="Russ C."/>
            <person name="Cuomo C."/>
            <person name="Shea T."/>
            <person name="Young S.K."/>
            <person name="Zeng Q."/>
            <person name="Koehrsen M."/>
            <person name="Haas B."/>
            <person name="Borodovsky M."/>
            <person name="Guigo R."/>
            <person name="Alvarado L."/>
            <person name="Berlin A."/>
            <person name="Bochicchio J."/>
            <person name="Borenstein D."/>
            <person name="Chapman S."/>
            <person name="Chen Z."/>
            <person name="Engels R."/>
            <person name="Freedman E."/>
            <person name="Gellesch M."/>
            <person name="Goldberg J."/>
            <person name="Griggs A."/>
            <person name="Gujja S."/>
            <person name="Heiman D."/>
            <person name="Hepburn T."/>
            <person name="Howarth C."/>
            <person name="Jen D."/>
            <person name="Larson L."/>
            <person name="Lewis B."/>
            <person name="Mehta T."/>
            <person name="Park D."/>
            <person name="Pearson M."/>
            <person name="Roberts A."/>
            <person name="Saif S."/>
            <person name="Shenoy N."/>
            <person name="Sisk P."/>
            <person name="Stolte C."/>
            <person name="Sykes S."/>
            <person name="Thomson T."/>
            <person name="Walk T."/>
            <person name="White J."/>
            <person name="Yandava C."/>
            <person name="Burger G."/>
            <person name="Gray M.W."/>
            <person name="Holland P.W.H."/>
            <person name="King N."/>
            <person name="Lang F.B.F."/>
            <person name="Roger A.J."/>
            <person name="Ruiz-Trillo I."/>
            <person name="Lander E."/>
            <person name="Nusbaum C."/>
        </authorList>
    </citation>
    <scope>NUCLEOTIDE SEQUENCE [LARGE SCALE GENOMIC DNA]</scope>
    <source>
        <strain evidence="9 10">DAOM BR117</strain>
    </source>
</reference>
<dbReference type="InterPro" id="IPR011611">
    <property type="entry name" value="PfkB_dom"/>
</dbReference>
<keyword evidence="5" id="KW-0464">Manganese</keyword>
<feature type="domain" description="Carbohydrate kinase PfkB" evidence="8">
    <location>
        <begin position="595"/>
        <end position="659"/>
    </location>
</feature>
<dbReference type="OMA" id="FNCIIAT"/>
<organism evidence="9 10">
    <name type="scientific">Spizellomyces punctatus (strain DAOM BR117)</name>
    <dbReference type="NCBI Taxonomy" id="645134"/>
    <lineage>
        <taxon>Eukaryota</taxon>
        <taxon>Fungi</taxon>
        <taxon>Fungi incertae sedis</taxon>
        <taxon>Chytridiomycota</taxon>
        <taxon>Chytridiomycota incertae sedis</taxon>
        <taxon>Chytridiomycetes</taxon>
        <taxon>Spizellomycetales</taxon>
        <taxon>Spizellomycetaceae</taxon>
        <taxon>Spizellomyces</taxon>
    </lineage>
</organism>
<keyword evidence="4" id="KW-0378">Hydrolase</keyword>
<dbReference type="GO" id="GO:0046872">
    <property type="term" value="F:metal ion binding"/>
    <property type="evidence" value="ECO:0007669"/>
    <property type="project" value="UniProtKB-KW"/>
</dbReference>
<dbReference type="PROSITE" id="PS00583">
    <property type="entry name" value="PFKB_KINASES_1"/>
    <property type="match status" value="1"/>
</dbReference>
<dbReference type="Pfam" id="PF04227">
    <property type="entry name" value="Indigoidine_A"/>
    <property type="match status" value="1"/>
</dbReference>
<keyword evidence="1" id="KW-0808">Transferase</keyword>
<dbReference type="GO" id="GO:0004730">
    <property type="term" value="F:pseudouridylate synthase activity"/>
    <property type="evidence" value="ECO:0007669"/>
    <property type="project" value="InterPro"/>
</dbReference>
<keyword evidence="10" id="KW-1185">Reference proteome</keyword>
<evidence type="ECO:0000256" key="4">
    <source>
        <dbReference type="ARBA" id="ARBA00022801"/>
    </source>
</evidence>
<dbReference type="EMBL" id="KQ257460">
    <property type="protein sequence ID" value="KNC98584.1"/>
    <property type="molecule type" value="Genomic_DNA"/>
</dbReference>